<dbReference type="PANTHER" id="PTHR46543">
    <property type="entry name" value="ZINC FINGER CCHC DOMAIN-CONTAINING PROTEIN 7"/>
    <property type="match status" value="1"/>
</dbReference>
<evidence type="ECO:0000256" key="3">
    <source>
        <dbReference type="ARBA" id="ARBA00022737"/>
    </source>
</evidence>
<dbReference type="InterPro" id="IPR036875">
    <property type="entry name" value="Znf_CCHC_sf"/>
</dbReference>
<dbReference type="GO" id="GO:0071035">
    <property type="term" value="P:nuclear polyadenylation-dependent rRNA catabolic process"/>
    <property type="evidence" value="ECO:0007669"/>
    <property type="project" value="TreeGrafter"/>
</dbReference>
<evidence type="ECO:0000256" key="9">
    <source>
        <dbReference type="PROSITE-ProRule" id="PRU00047"/>
    </source>
</evidence>
<keyword evidence="13" id="KW-1185">Reference proteome</keyword>
<dbReference type="GO" id="GO:0071036">
    <property type="term" value="P:nuclear polyadenylation-dependent snoRNA catabolic process"/>
    <property type="evidence" value="ECO:0007669"/>
    <property type="project" value="TreeGrafter"/>
</dbReference>
<gene>
    <name evidence="12" type="ORF">O3M35_007158</name>
</gene>
<feature type="compositionally biased region" description="Basic residues" evidence="10">
    <location>
        <begin position="371"/>
        <end position="384"/>
    </location>
</feature>
<dbReference type="InterPro" id="IPR001878">
    <property type="entry name" value="Znf_CCHC"/>
</dbReference>
<dbReference type="GO" id="GO:0031499">
    <property type="term" value="C:TRAMP complex"/>
    <property type="evidence" value="ECO:0007669"/>
    <property type="project" value="TreeGrafter"/>
</dbReference>
<dbReference type="EMBL" id="JAPXFL010000004">
    <property type="protein sequence ID" value="KAK9507255.1"/>
    <property type="molecule type" value="Genomic_DNA"/>
</dbReference>
<evidence type="ECO:0000256" key="10">
    <source>
        <dbReference type="SAM" id="MobiDB-lite"/>
    </source>
</evidence>
<dbReference type="InterPro" id="IPR051644">
    <property type="entry name" value="TRAMP_AT-DNA-binding"/>
</dbReference>
<evidence type="ECO:0000256" key="6">
    <source>
        <dbReference type="ARBA" id="ARBA00023242"/>
    </source>
</evidence>
<feature type="domain" description="CCHC-type" evidence="11">
    <location>
        <begin position="265"/>
        <end position="280"/>
    </location>
</feature>
<accession>A0AAW1DFR6</accession>
<dbReference type="AlphaFoldDB" id="A0AAW1DFR6"/>
<dbReference type="GO" id="GO:0071039">
    <property type="term" value="P:nuclear polyadenylation-dependent CUT catabolic process"/>
    <property type="evidence" value="ECO:0007669"/>
    <property type="project" value="TreeGrafter"/>
</dbReference>
<dbReference type="PROSITE" id="PS50158">
    <property type="entry name" value="ZF_CCHC"/>
    <property type="match status" value="1"/>
</dbReference>
<keyword evidence="6" id="KW-0539">Nucleus</keyword>
<evidence type="ECO:0000313" key="13">
    <source>
        <dbReference type="Proteomes" id="UP001461498"/>
    </source>
</evidence>
<keyword evidence="3" id="KW-0677">Repeat</keyword>
<dbReference type="GO" id="GO:0003723">
    <property type="term" value="F:RNA binding"/>
    <property type="evidence" value="ECO:0007669"/>
    <property type="project" value="TreeGrafter"/>
</dbReference>
<comment type="caution">
    <text evidence="12">The sequence shown here is derived from an EMBL/GenBank/DDBJ whole genome shotgun (WGS) entry which is preliminary data.</text>
</comment>
<sequence length="393" mass="45325">MMTSFKNARRKGISFGKMSKLKNSDVIELSSGSDDEDVVVIKEEIKSEIKSEPDESVAVSSESDLSNNNFDISINIKCYDSDGNVSDVNTGVQVKWKKVASPKGWTNKMKKYYNKPCNEQRYFDWKKILSKIQNDSFGEWWISHKDIVPFRTPFNKLKRCLICRQTDHLASKCPKKYGNCSMCGVPGHQHYRCPLSMCLNCGVRKNSYVDYCSSCDYWKKIKCKSCKRYGHETRNCSDQWRRFHSTIDSNQISSFETTLNKNLQCCNCAKPGHLFEDCQEQYFSGYMPNSSLVGDYTEIKEEIDLDEIESKASKQHEGSKRSLVNSFQESEDDEAIGKKYMRLGKNRTQCERQRSLFSFLGIPSHSLTANKKAKKKRKKKRKSDKNKSFLDGN</sequence>
<dbReference type="GO" id="GO:0071037">
    <property type="term" value="P:nuclear polyadenylation-dependent snRNA catabolic process"/>
    <property type="evidence" value="ECO:0007669"/>
    <property type="project" value="TreeGrafter"/>
</dbReference>
<evidence type="ECO:0000313" key="12">
    <source>
        <dbReference type="EMBL" id="KAK9507255.1"/>
    </source>
</evidence>
<organism evidence="12 13">
    <name type="scientific">Rhynocoris fuscipes</name>
    <dbReference type="NCBI Taxonomy" id="488301"/>
    <lineage>
        <taxon>Eukaryota</taxon>
        <taxon>Metazoa</taxon>
        <taxon>Ecdysozoa</taxon>
        <taxon>Arthropoda</taxon>
        <taxon>Hexapoda</taxon>
        <taxon>Insecta</taxon>
        <taxon>Pterygota</taxon>
        <taxon>Neoptera</taxon>
        <taxon>Paraneoptera</taxon>
        <taxon>Hemiptera</taxon>
        <taxon>Heteroptera</taxon>
        <taxon>Panheteroptera</taxon>
        <taxon>Cimicomorpha</taxon>
        <taxon>Reduviidae</taxon>
        <taxon>Harpactorinae</taxon>
        <taxon>Harpactorini</taxon>
        <taxon>Rhynocoris</taxon>
    </lineage>
</organism>
<dbReference type="Proteomes" id="UP001461498">
    <property type="component" value="Unassembled WGS sequence"/>
</dbReference>
<reference evidence="12 13" key="1">
    <citation type="submission" date="2022-12" db="EMBL/GenBank/DDBJ databases">
        <title>Chromosome-level genome assembly of true bugs.</title>
        <authorList>
            <person name="Ma L."/>
            <person name="Li H."/>
        </authorList>
    </citation>
    <scope>NUCLEOTIDE SEQUENCE [LARGE SCALE GENOMIC DNA]</scope>
    <source>
        <strain evidence="12">Lab_2022b</strain>
    </source>
</reference>
<proteinExistence type="predicted"/>
<evidence type="ECO:0000256" key="1">
    <source>
        <dbReference type="ARBA" id="ARBA00004123"/>
    </source>
</evidence>
<feature type="region of interest" description="Disordered" evidence="10">
    <location>
        <begin position="368"/>
        <end position="393"/>
    </location>
</feature>
<evidence type="ECO:0000256" key="5">
    <source>
        <dbReference type="ARBA" id="ARBA00022833"/>
    </source>
</evidence>
<dbReference type="SMART" id="SM00343">
    <property type="entry name" value="ZnF_C2HC"/>
    <property type="match status" value="4"/>
</dbReference>
<dbReference type="Gene3D" id="4.10.60.10">
    <property type="entry name" value="Zinc finger, CCHC-type"/>
    <property type="match status" value="2"/>
</dbReference>
<evidence type="ECO:0000256" key="4">
    <source>
        <dbReference type="ARBA" id="ARBA00022771"/>
    </source>
</evidence>
<keyword evidence="5" id="KW-0862">Zinc</keyword>
<name>A0AAW1DFR6_9HEMI</name>
<dbReference type="GO" id="GO:0071031">
    <property type="term" value="P:nuclear mRNA surveillance of mRNA 3'-end processing"/>
    <property type="evidence" value="ECO:0007669"/>
    <property type="project" value="TreeGrafter"/>
</dbReference>
<keyword evidence="4 9" id="KW-0863">Zinc-finger</keyword>
<comment type="subcellular location">
    <subcellularLocation>
        <location evidence="1">Nucleus</location>
    </subcellularLocation>
</comment>
<evidence type="ECO:0000256" key="8">
    <source>
        <dbReference type="ARBA" id="ARBA00043023"/>
    </source>
</evidence>
<dbReference type="SUPFAM" id="SSF57756">
    <property type="entry name" value="Retrovirus zinc finger-like domains"/>
    <property type="match status" value="2"/>
</dbReference>
<dbReference type="PANTHER" id="PTHR46543:SF1">
    <property type="entry name" value="ZINC FINGER CCHC DOMAIN-CONTAINING PROTEIN 7"/>
    <property type="match status" value="1"/>
</dbReference>
<dbReference type="GO" id="GO:0071038">
    <property type="term" value="P:TRAMP-dependent tRNA surveillance pathway"/>
    <property type="evidence" value="ECO:0007669"/>
    <property type="project" value="TreeGrafter"/>
</dbReference>
<evidence type="ECO:0000259" key="11">
    <source>
        <dbReference type="PROSITE" id="PS50158"/>
    </source>
</evidence>
<keyword evidence="2" id="KW-0479">Metal-binding</keyword>
<protein>
    <recommendedName>
        <fullName evidence="7">Zinc finger CCHC domain-containing protein 7</fullName>
    </recommendedName>
    <alternativeName>
        <fullName evidence="8">TRAMP-like complex RNA-binding factor ZCCHC7</fullName>
    </alternativeName>
</protein>
<evidence type="ECO:0000256" key="2">
    <source>
        <dbReference type="ARBA" id="ARBA00022723"/>
    </source>
</evidence>
<dbReference type="GO" id="GO:0008270">
    <property type="term" value="F:zinc ion binding"/>
    <property type="evidence" value="ECO:0007669"/>
    <property type="project" value="UniProtKB-KW"/>
</dbReference>
<evidence type="ECO:0000256" key="7">
    <source>
        <dbReference type="ARBA" id="ARBA00041190"/>
    </source>
</evidence>